<dbReference type="RefSeq" id="XP_002773800.1">
    <property type="nucleotide sequence ID" value="XM_002773754.1"/>
</dbReference>
<sequence>MNVHFCARPGQPMDRLEAEKYNWITHKLAAAAASETAHSLNDKWLDEQIEELKRANYECDGEKEKIELRRLHKLAQEQRNTIVQRRETIHGRREMDDIRTDHLKTVMYPNQFEEFVIRARAEQLLLTSQGSLINNYLHSRKGVELDLPIADPIVEPSDKKERRKKAEAERERVEDGAVGDEEWEKYDPAVRVIPMRTLHYEC</sequence>
<evidence type="ECO:0000313" key="2">
    <source>
        <dbReference type="EMBL" id="EER05616.1"/>
    </source>
</evidence>
<dbReference type="EMBL" id="GG680918">
    <property type="protein sequence ID" value="EER05616.1"/>
    <property type="molecule type" value="Genomic_DNA"/>
</dbReference>
<evidence type="ECO:0000313" key="3">
    <source>
        <dbReference type="Proteomes" id="UP000007800"/>
    </source>
</evidence>
<proteinExistence type="predicted"/>
<evidence type="ECO:0000256" key="1">
    <source>
        <dbReference type="SAM" id="MobiDB-lite"/>
    </source>
</evidence>
<dbReference type="Proteomes" id="UP000007800">
    <property type="component" value="Unassembled WGS sequence"/>
</dbReference>
<gene>
    <name evidence="2" type="ORF">Pmar_PMAR011647</name>
</gene>
<dbReference type="InParanoid" id="C5LCD3"/>
<feature type="compositionally biased region" description="Basic and acidic residues" evidence="1">
    <location>
        <begin position="157"/>
        <end position="175"/>
    </location>
</feature>
<dbReference type="GeneID" id="9042594"/>
<organism evidence="3">
    <name type="scientific">Perkinsus marinus (strain ATCC 50983 / TXsc)</name>
    <dbReference type="NCBI Taxonomy" id="423536"/>
    <lineage>
        <taxon>Eukaryota</taxon>
        <taxon>Sar</taxon>
        <taxon>Alveolata</taxon>
        <taxon>Perkinsozoa</taxon>
        <taxon>Perkinsea</taxon>
        <taxon>Perkinsida</taxon>
        <taxon>Perkinsidae</taxon>
        <taxon>Perkinsus</taxon>
    </lineage>
</organism>
<reference evidence="2 3" key="1">
    <citation type="submission" date="2008-07" db="EMBL/GenBank/DDBJ databases">
        <authorList>
            <person name="El-Sayed N."/>
            <person name="Caler E."/>
            <person name="Inman J."/>
            <person name="Amedeo P."/>
            <person name="Hass B."/>
            <person name="Wortman J."/>
        </authorList>
    </citation>
    <scope>NUCLEOTIDE SEQUENCE [LARGE SCALE GENOMIC DNA]</scope>
    <source>
        <strain evidence="3">ATCC 50983 / TXsc</strain>
    </source>
</reference>
<dbReference type="AlphaFoldDB" id="C5LCD3"/>
<feature type="region of interest" description="Disordered" evidence="1">
    <location>
        <begin position="157"/>
        <end position="177"/>
    </location>
</feature>
<accession>C5LCD3</accession>
<keyword evidence="3" id="KW-1185">Reference proteome</keyword>
<name>C5LCD3_PERM5</name>
<dbReference type="OrthoDB" id="10368881at2759"/>
<protein>
    <submittedName>
        <fullName evidence="2">Uncharacterized protein</fullName>
    </submittedName>
</protein>